<gene>
    <name evidence="2" type="ORF">PTE30175_00596</name>
</gene>
<organism evidence="2 3">
    <name type="scientific">Pandoraea terrae</name>
    <dbReference type="NCBI Taxonomy" id="1537710"/>
    <lineage>
        <taxon>Bacteria</taxon>
        <taxon>Pseudomonadati</taxon>
        <taxon>Pseudomonadota</taxon>
        <taxon>Betaproteobacteria</taxon>
        <taxon>Burkholderiales</taxon>
        <taxon>Burkholderiaceae</taxon>
        <taxon>Pandoraea</taxon>
    </lineage>
</organism>
<accession>A0A5E4S8E9</accession>
<dbReference type="EMBL" id="CABPRZ010000002">
    <property type="protein sequence ID" value="VVD71575.1"/>
    <property type="molecule type" value="Genomic_DNA"/>
</dbReference>
<keyword evidence="3" id="KW-1185">Reference proteome</keyword>
<dbReference type="Pfam" id="PF22691">
    <property type="entry name" value="Thiolase_C_1"/>
    <property type="match status" value="1"/>
</dbReference>
<dbReference type="InterPro" id="IPR055140">
    <property type="entry name" value="Thiolase_C_2"/>
</dbReference>
<evidence type="ECO:0000313" key="2">
    <source>
        <dbReference type="EMBL" id="VVD71575.1"/>
    </source>
</evidence>
<sequence length="58" mass="6083">MHGLVEAITHLRGEAGERQVAGATRAVVSGYGMVEYRYGMCANACVLEKAAEPKGDAS</sequence>
<evidence type="ECO:0000259" key="1">
    <source>
        <dbReference type="Pfam" id="PF22691"/>
    </source>
</evidence>
<reference evidence="2 3" key="1">
    <citation type="submission" date="2019-08" db="EMBL/GenBank/DDBJ databases">
        <authorList>
            <person name="Peeters C."/>
        </authorList>
    </citation>
    <scope>NUCLEOTIDE SEQUENCE [LARGE SCALE GENOMIC DNA]</scope>
    <source>
        <strain evidence="2 3">LMG 30175</strain>
    </source>
</reference>
<name>A0A5E4S8E9_9BURK</name>
<feature type="domain" description="Thiolase C-terminal" evidence="1">
    <location>
        <begin position="2"/>
        <end position="34"/>
    </location>
</feature>
<protein>
    <submittedName>
        <fullName evidence="2">DitF domain-containing protein</fullName>
    </submittedName>
</protein>
<proteinExistence type="predicted"/>
<dbReference type="Proteomes" id="UP000414233">
    <property type="component" value="Unassembled WGS sequence"/>
</dbReference>
<dbReference type="AlphaFoldDB" id="A0A5E4S8E9"/>
<evidence type="ECO:0000313" key="3">
    <source>
        <dbReference type="Proteomes" id="UP000414233"/>
    </source>
</evidence>